<proteinExistence type="predicted"/>
<dbReference type="AlphaFoldDB" id="A0A3M7TXG8"/>
<name>A0A3M7TXG8_9BACI</name>
<dbReference type="PANTHER" id="PTHR30354">
    <property type="entry name" value="GNT FAMILY GLUCONATE TRANSPORTER"/>
    <property type="match status" value="1"/>
</dbReference>
<evidence type="ECO:0000256" key="1">
    <source>
        <dbReference type="SAM" id="Phobius"/>
    </source>
</evidence>
<dbReference type="InterPro" id="IPR003474">
    <property type="entry name" value="Glcn_transporter"/>
</dbReference>
<gene>
    <name evidence="2" type="ORF">EBO34_08565</name>
</gene>
<evidence type="ECO:0000313" key="3">
    <source>
        <dbReference type="Proteomes" id="UP000278746"/>
    </source>
</evidence>
<feature type="transmembrane region" description="Helical" evidence="1">
    <location>
        <begin position="321"/>
        <end position="345"/>
    </location>
</feature>
<feature type="transmembrane region" description="Helical" evidence="1">
    <location>
        <begin position="172"/>
        <end position="198"/>
    </location>
</feature>
<dbReference type="OrthoDB" id="2136698at2"/>
<keyword evidence="1" id="KW-0812">Transmembrane</keyword>
<dbReference type="EMBL" id="RHIB01000001">
    <property type="protein sequence ID" value="RNA69969.1"/>
    <property type="molecule type" value="Genomic_DNA"/>
</dbReference>
<dbReference type="GO" id="GO:0005886">
    <property type="term" value="C:plasma membrane"/>
    <property type="evidence" value="ECO:0007669"/>
    <property type="project" value="TreeGrafter"/>
</dbReference>
<feature type="transmembrane region" description="Helical" evidence="1">
    <location>
        <begin position="404"/>
        <end position="426"/>
    </location>
</feature>
<protein>
    <submittedName>
        <fullName evidence="2">GntP family permease</fullName>
    </submittedName>
</protein>
<accession>A0A3M7TXG8</accession>
<reference evidence="2 3" key="1">
    <citation type="submission" date="2018-10" db="EMBL/GenBank/DDBJ databases">
        <title>Bacillus Keqinensis sp. nov., a moderately halophilic bacterium isolated from a saline-alkaline lake.</title>
        <authorList>
            <person name="Wang H."/>
        </authorList>
    </citation>
    <scope>NUCLEOTIDE SEQUENCE [LARGE SCALE GENOMIC DNA]</scope>
    <source>
        <strain evidence="2 3">KQ-3</strain>
    </source>
</reference>
<dbReference type="PANTHER" id="PTHR30354:SF23">
    <property type="entry name" value="GNTP FAMILY PERMEASE"/>
    <property type="match status" value="1"/>
</dbReference>
<feature type="transmembrane region" description="Helical" evidence="1">
    <location>
        <begin position="285"/>
        <end position="309"/>
    </location>
</feature>
<keyword evidence="1" id="KW-0472">Membrane</keyword>
<feature type="transmembrane region" description="Helical" evidence="1">
    <location>
        <begin position="6"/>
        <end position="25"/>
    </location>
</feature>
<dbReference type="Proteomes" id="UP000278746">
    <property type="component" value="Unassembled WGS sequence"/>
</dbReference>
<evidence type="ECO:0000313" key="2">
    <source>
        <dbReference type="EMBL" id="RNA69969.1"/>
    </source>
</evidence>
<feature type="transmembrane region" description="Helical" evidence="1">
    <location>
        <begin position="246"/>
        <end position="265"/>
    </location>
</feature>
<dbReference type="Pfam" id="PF02447">
    <property type="entry name" value="GntP_permease"/>
    <property type="match status" value="2"/>
</dbReference>
<sequence>MDIQDIQLTSFGTILALAVTIGLILIRVAPAYAMMAGALTGGIIGGAALTETVQIMVGGAEGMTGVVLRVLAAGVLAGVLIESGAAKKIAESILNGLGEAKALLAVAGATMVLTGVGVFIGVAILTVAPIALSIAKRTNMSKIAVLIAISGGGKAGNIISPNPNSIAAAEAFYVPLTSVMFAGIVPALAGVAVTYAIARKLRDTGEKVQDHELSPEVKGETPTLGTALFGPGVAIFLLLLQPIAGIHIDPLFALPIGGIAGALAMRKGNELNHFVRSGLEKMAPVAILLIGTGTLAGVIANSAIIVQILSAIEAMHLPAYFLAPISGITMSGATGSTAAGTAVAGQVFAPSMLEMGIPALAAAAMVNSGATVLDHMPHGTYFHITRASVYMSMKERFKILPHETLIGLVIAIVSTLIYGVFGFLFFQG</sequence>
<comment type="caution">
    <text evidence="2">The sequence shown here is derived from an EMBL/GenBank/DDBJ whole genome shotgun (WGS) entry which is preliminary data.</text>
</comment>
<feature type="transmembrane region" description="Helical" evidence="1">
    <location>
        <begin position="32"/>
        <end position="50"/>
    </location>
</feature>
<keyword evidence="1" id="KW-1133">Transmembrane helix</keyword>
<feature type="transmembrane region" description="Helical" evidence="1">
    <location>
        <begin position="102"/>
        <end position="132"/>
    </location>
</feature>
<dbReference type="GO" id="GO:0015128">
    <property type="term" value="F:gluconate transmembrane transporter activity"/>
    <property type="evidence" value="ECO:0007669"/>
    <property type="project" value="InterPro"/>
</dbReference>
<organism evidence="2 3">
    <name type="scientific">Alteribacter keqinensis</name>
    <dbReference type="NCBI Taxonomy" id="2483800"/>
    <lineage>
        <taxon>Bacteria</taxon>
        <taxon>Bacillati</taxon>
        <taxon>Bacillota</taxon>
        <taxon>Bacilli</taxon>
        <taxon>Bacillales</taxon>
        <taxon>Bacillaceae</taxon>
        <taxon>Alteribacter</taxon>
    </lineage>
</organism>
<keyword evidence="3" id="KW-1185">Reference proteome</keyword>
<feature type="transmembrane region" description="Helical" evidence="1">
    <location>
        <begin position="62"/>
        <end position="81"/>
    </location>
</feature>
<dbReference type="RefSeq" id="WP_122897481.1">
    <property type="nucleotide sequence ID" value="NZ_RHIB01000001.1"/>
</dbReference>